<evidence type="ECO:0000256" key="5">
    <source>
        <dbReference type="ARBA" id="ARBA00023134"/>
    </source>
</evidence>
<dbReference type="InterPro" id="IPR003307">
    <property type="entry name" value="W2_domain"/>
</dbReference>
<dbReference type="STRING" id="329046.A0A1Y2BQ58"/>
<dbReference type="SUPFAM" id="SSF48371">
    <property type="entry name" value="ARM repeat"/>
    <property type="match status" value="1"/>
</dbReference>
<evidence type="ECO:0000256" key="6">
    <source>
        <dbReference type="SAM" id="MobiDB-lite"/>
    </source>
</evidence>
<evidence type="ECO:0000259" key="7">
    <source>
        <dbReference type="PROSITE" id="PS51363"/>
    </source>
</evidence>
<dbReference type="GO" id="GO:0005096">
    <property type="term" value="F:GTPase activator activity"/>
    <property type="evidence" value="ECO:0007669"/>
    <property type="project" value="EnsemblFungi"/>
</dbReference>
<sequence>MSNMINVRSDVTDKFYRYKMPKIVSKIEGKGNGIKTVIPNMADVSKALSRPPAYATKYFGIELGAQTKVEEKLDRYIINGAHDAEKLQQVLDGFITKFVLCGSCKNPETDLIIQKDDNITKNCNACGANLPADNRHKLCVFILKHPPTLSEATKKRYDAAMKATSRAETIAGATGSNQTTGAADEADDDAEDTDAALDEFASFTEEMLASNDPESDIAIMDKASELSIKDSKAIIILMQLLFTSDMLLANQISHHAALLHYFVKKSEKGQKALLGGIETFVSTEEDGREVLFAQVALILKAFYDEELLEEEVVLAWGDKPSKKYVDKKVAKQIREKAEPFLHWLRNAEVEDEVDE</sequence>
<dbReference type="Gene3D" id="2.20.25.350">
    <property type="match status" value="1"/>
</dbReference>
<name>A0A1Y2BQ58_9FUNG</name>
<dbReference type="InterPro" id="IPR002735">
    <property type="entry name" value="Transl_init_fac_IF2/IF5_dom"/>
</dbReference>
<comment type="similarity">
    <text evidence="1">Belongs to the eIF-2-beta/eIF-5 family.</text>
</comment>
<dbReference type="PROSITE" id="PS51363">
    <property type="entry name" value="W2"/>
    <property type="match status" value="1"/>
</dbReference>
<organism evidence="8 9">
    <name type="scientific">Rhizoclosmatium globosum</name>
    <dbReference type="NCBI Taxonomy" id="329046"/>
    <lineage>
        <taxon>Eukaryota</taxon>
        <taxon>Fungi</taxon>
        <taxon>Fungi incertae sedis</taxon>
        <taxon>Chytridiomycota</taxon>
        <taxon>Chytridiomycota incertae sedis</taxon>
        <taxon>Chytridiomycetes</taxon>
        <taxon>Chytridiales</taxon>
        <taxon>Chytriomycetaceae</taxon>
        <taxon>Rhizoclosmatium</taxon>
    </lineage>
</organism>
<feature type="region of interest" description="Disordered" evidence="6">
    <location>
        <begin position="170"/>
        <end position="191"/>
    </location>
</feature>
<dbReference type="Gene3D" id="1.25.40.180">
    <property type="match status" value="1"/>
</dbReference>
<keyword evidence="9" id="KW-1185">Reference proteome</keyword>
<dbReference type="GO" id="GO:0003743">
    <property type="term" value="F:translation initiation factor activity"/>
    <property type="evidence" value="ECO:0007669"/>
    <property type="project" value="UniProtKB-KW"/>
</dbReference>
<keyword evidence="2" id="KW-0396">Initiation factor</keyword>
<protein>
    <recommendedName>
        <fullName evidence="7">W2 domain-containing protein</fullName>
    </recommendedName>
</protein>
<dbReference type="SUPFAM" id="SSF100966">
    <property type="entry name" value="Translation initiation factor 2 beta, aIF2beta, N-terminal domain"/>
    <property type="match status" value="1"/>
</dbReference>
<evidence type="ECO:0000256" key="2">
    <source>
        <dbReference type="ARBA" id="ARBA00022540"/>
    </source>
</evidence>
<dbReference type="Gene3D" id="3.30.30.170">
    <property type="match status" value="1"/>
</dbReference>
<dbReference type="CDD" id="cd11561">
    <property type="entry name" value="W2_eIF5"/>
    <property type="match status" value="1"/>
</dbReference>
<dbReference type="GO" id="GO:0042256">
    <property type="term" value="P:cytosolic ribosome assembly"/>
    <property type="evidence" value="ECO:0007669"/>
    <property type="project" value="EnsemblFungi"/>
</dbReference>
<accession>A0A1Y2BQ58</accession>
<feature type="domain" description="W2" evidence="7">
    <location>
        <begin position="190"/>
        <end position="354"/>
    </location>
</feature>
<keyword evidence="4" id="KW-0648">Protein biosynthesis</keyword>
<evidence type="ECO:0000256" key="3">
    <source>
        <dbReference type="ARBA" id="ARBA00022741"/>
    </source>
</evidence>
<dbReference type="InterPro" id="IPR016189">
    <property type="entry name" value="Transl_init_fac_IF2/IF5_N"/>
</dbReference>
<evidence type="ECO:0000313" key="9">
    <source>
        <dbReference type="Proteomes" id="UP000193642"/>
    </source>
</evidence>
<gene>
    <name evidence="8" type="ORF">BCR33DRAFT_683299</name>
</gene>
<dbReference type="Proteomes" id="UP000193642">
    <property type="component" value="Unassembled WGS sequence"/>
</dbReference>
<dbReference type="OrthoDB" id="10250831at2759"/>
<keyword evidence="5" id="KW-0342">GTP-binding</keyword>
<dbReference type="PANTHER" id="PTHR23001">
    <property type="entry name" value="EUKARYOTIC TRANSLATION INITIATION FACTOR"/>
    <property type="match status" value="1"/>
</dbReference>
<proteinExistence type="inferred from homology"/>
<dbReference type="GO" id="GO:0071074">
    <property type="term" value="F:eukaryotic initiation factor eIF2 binding"/>
    <property type="evidence" value="ECO:0007669"/>
    <property type="project" value="TreeGrafter"/>
</dbReference>
<dbReference type="GO" id="GO:0001732">
    <property type="term" value="P:formation of cytoplasmic translation initiation complex"/>
    <property type="evidence" value="ECO:0007669"/>
    <property type="project" value="EnsemblFungi"/>
</dbReference>
<dbReference type="GO" id="GO:0033290">
    <property type="term" value="C:eukaryotic 48S preinitiation complex"/>
    <property type="evidence" value="ECO:0007669"/>
    <property type="project" value="EnsemblFungi"/>
</dbReference>
<dbReference type="InterPro" id="IPR045196">
    <property type="entry name" value="IF2/IF5"/>
</dbReference>
<dbReference type="PANTHER" id="PTHR23001:SF7">
    <property type="entry name" value="EUKARYOTIC TRANSLATION INITIATION FACTOR 5"/>
    <property type="match status" value="1"/>
</dbReference>
<evidence type="ECO:0000313" key="8">
    <source>
        <dbReference type="EMBL" id="ORY36883.1"/>
    </source>
</evidence>
<reference evidence="8 9" key="1">
    <citation type="submission" date="2016-07" db="EMBL/GenBank/DDBJ databases">
        <title>Pervasive Adenine N6-methylation of Active Genes in Fungi.</title>
        <authorList>
            <consortium name="DOE Joint Genome Institute"/>
            <person name="Mondo S.J."/>
            <person name="Dannebaum R.O."/>
            <person name="Kuo R.C."/>
            <person name="Labutti K."/>
            <person name="Haridas S."/>
            <person name="Kuo A."/>
            <person name="Salamov A."/>
            <person name="Ahrendt S.R."/>
            <person name="Lipzen A."/>
            <person name="Sullivan W."/>
            <person name="Andreopoulos W.B."/>
            <person name="Clum A."/>
            <person name="Lindquist E."/>
            <person name="Daum C."/>
            <person name="Ramamoorthy G.K."/>
            <person name="Gryganskyi A."/>
            <person name="Culley D."/>
            <person name="Magnuson J.K."/>
            <person name="James T.Y."/>
            <person name="O'Malley M.A."/>
            <person name="Stajich J.E."/>
            <person name="Spatafora J.W."/>
            <person name="Visel A."/>
            <person name="Grigoriev I.V."/>
        </authorList>
    </citation>
    <scope>NUCLEOTIDE SEQUENCE [LARGE SCALE GENOMIC DNA]</scope>
    <source>
        <strain evidence="8 9">JEL800</strain>
    </source>
</reference>
<dbReference type="SMART" id="SM00653">
    <property type="entry name" value="eIF2B_5"/>
    <property type="match status" value="1"/>
</dbReference>
<dbReference type="GO" id="GO:0045947">
    <property type="term" value="P:negative regulation of translational initiation"/>
    <property type="evidence" value="ECO:0007669"/>
    <property type="project" value="EnsemblFungi"/>
</dbReference>
<dbReference type="SMART" id="SM00515">
    <property type="entry name" value="eIF5C"/>
    <property type="match status" value="1"/>
</dbReference>
<evidence type="ECO:0000256" key="1">
    <source>
        <dbReference type="ARBA" id="ARBA00010397"/>
    </source>
</evidence>
<keyword evidence="3" id="KW-0547">Nucleotide-binding</keyword>
<dbReference type="GO" id="GO:0043614">
    <property type="term" value="C:multi-eIF complex"/>
    <property type="evidence" value="ECO:0007669"/>
    <property type="project" value="EnsemblFungi"/>
</dbReference>
<dbReference type="AlphaFoldDB" id="A0A1Y2BQ58"/>
<dbReference type="SUPFAM" id="SSF75689">
    <property type="entry name" value="Zinc-binding domain of translation initiation factor 2 beta"/>
    <property type="match status" value="1"/>
</dbReference>
<dbReference type="EMBL" id="MCGO01000053">
    <property type="protein sequence ID" value="ORY36883.1"/>
    <property type="molecule type" value="Genomic_DNA"/>
</dbReference>
<dbReference type="Pfam" id="PF02020">
    <property type="entry name" value="W2"/>
    <property type="match status" value="1"/>
</dbReference>
<dbReference type="FunFam" id="2.20.25.350:FF:000001">
    <property type="entry name" value="Eukaryotic translation initiation factor 5"/>
    <property type="match status" value="1"/>
</dbReference>
<dbReference type="FunFam" id="3.30.30.170:FF:000002">
    <property type="entry name" value="Eukaryotic translation initiation factor 5"/>
    <property type="match status" value="1"/>
</dbReference>
<dbReference type="InterPro" id="IPR016024">
    <property type="entry name" value="ARM-type_fold"/>
</dbReference>
<feature type="non-terminal residue" evidence="8">
    <location>
        <position position="355"/>
    </location>
</feature>
<evidence type="ECO:0000256" key="4">
    <source>
        <dbReference type="ARBA" id="ARBA00022917"/>
    </source>
</evidence>
<comment type="caution">
    <text evidence="8">The sequence shown here is derived from an EMBL/GenBank/DDBJ whole genome shotgun (WGS) entry which is preliminary data.</text>
</comment>
<dbReference type="Pfam" id="PF01873">
    <property type="entry name" value="eIF-5_eIF-2B"/>
    <property type="match status" value="1"/>
</dbReference>
<dbReference type="GO" id="GO:0005829">
    <property type="term" value="C:cytosol"/>
    <property type="evidence" value="ECO:0007669"/>
    <property type="project" value="TreeGrafter"/>
</dbReference>
<dbReference type="InterPro" id="IPR016190">
    <property type="entry name" value="Transl_init_fac_IF2/IF5_Zn-bd"/>
</dbReference>
<dbReference type="GO" id="GO:0005525">
    <property type="term" value="F:GTP binding"/>
    <property type="evidence" value="ECO:0007669"/>
    <property type="project" value="UniProtKB-KW"/>
</dbReference>
<dbReference type="GO" id="GO:0005092">
    <property type="term" value="F:GDP-dissociation inhibitor activity"/>
    <property type="evidence" value="ECO:0007669"/>
    <property type="project" value="EnsemblFungi"/>
</dbReference>